<dbReference type="EMBL" id="CP002529">
    <property type="protein sequence ID" value="ADY02104.1"/>
    <property type="molecule type" value="Genomic_DNA"/>
</dbReference>
<reference evidence="1 2" key="1">
    <citation type="journal article" date="2011" name="J. Bacteriol.">
        <title>Complete genome sequence of 'Vulcanisaeta moutnovskia' strain 768-28, a novel member of the hyperthermophilic crenarchaeal genus vulcanisaeta.</title>
        <authorList>
            <person name="Gumerov V.M."/>
            <person name="Mardanov A.V."/>
            <person name="Beletsky A.V."/>
            <person name="Prokofeva M.I."/>
            <person name="Bonch-Osmolovskaya E.A."/>
            <person name="Ravin N.V."/>
            <person name="Skryabin K.G."/>
        </authorList>
    </citation>
    <scope>NUCLEOTIDE SEQUENCE [LARGE SCALE GENOMIC DNA]</scope>
    <source>
        <strain evidence="1 2">768-28</strain>
    </source>
</reference>
<dbReference type="InterPro" id="IPR027417">
    <property type="entry name" value="P-loop_NTPase"/>
</dbReference>
<evidence type="ECO:0000313" key="1">
    <source>
        <dbReference type="EMBL" id="ADY02104.1"/>
    </source>
</evidence>
<dbReference type="SUPFAM" id="SSF52540">
    <property type="entry name" value="P-loop containing nucleoside triphosphate hydrolases"/>
    <property type="match status" value="2"/>
</dbReference>
<dbReference type="AlphaFoldDB" id="F0QVT0"/>
<dbReference type="Proteomes" id="UP000007485">
    <property type="component" value="Chromosome"/>
</dbReference>
<proteinExistence type="predicted"/>
<evidence type="ECO:0000313" key="2">
    <source>
        <dbReference type="Proteomes" id="UP000007485"/>
    </source>
</evidence>
<dbReference type="HOGENOM" id="CLU_992560_0_0_2"/>
<organism evidence="1 2">
    <name type="scientific">Vulcanisaeta moutnovskia (strain 768-28)</name>
    <dbReference type="NCBI Taxonomy" id="985053"/>
    <lineage>
        <taxon>Archaea</taxon>
        <taxon>Thermoproteota</taxon>
        <taxon>Thermoprotei</taxon>
        <taxon>Thermoproteales</taxon>
        <taxon>Thermoproteaceae</taxon>
        <taxon>Vulcanisaeta</taxon>
    </lineage>
</organism>
<keyword evidence="2" id="KW-1185">Reference proteome</keyword>
<dbReference type="eggNOG" id="arCOG05468">
    <property type="taxonomic scope" value="Archaea"/>
</dbReference>
<gene>
    <name evidence="1" type="ordered locus">VMUT_1903</name>
</gene>
<sequence>MKVEGKIMRILLDLGDRPLTVIGPPGSGKTTMITALGLMRHKLVGSAVSYVTQKSSDAVGIIIKPSIPWACIRDNLFLILDSYEELSTRPGITILTSTAYRYKTYNSYIKYLGYLAKNPRNTHAAWLLERIMLLRNIIIEPSNNNENKGITTIIQSRDIRGVYLATALILNSMCHQGNNNVLILDDVTILPIRDDALLRIIRMTRGLTNVWMVLHSIGKLNIEDLNTPTIITSHSGPAKSLSRFKEILSQIKPGEALYMGINEQLKIKIHEIKELRNKLLNEITQ</sequence>
<protein>
    <submittedName>
        <fullName evidence="1">Uncharacterized protein</fullName>
    </submittedName>
</protein>
<name>F0QVT0_VULM7</name>
<accession>F0QVT0</accession>
<dbReference type="KEGG" id="vmo:VMUT_1903"/>